<dbReference type="EMBL" id="JRRC01471255">
    <property type="protein sequence ID" value="KHG07284.1"/>
    <property type="molecule type" value="Genomic_DNA"/>
</dbReference>
<evidence type="ECO:0000313" key="1">
    <source>
        <dbReference type="EMBL" id="KHG07284.1"/>
    </source>
</evidence>
<keyword evidence="1" id="KW-0406">Ion transport</keyword>
<evidence type="ECO:0000313" key="2">
    <source>
        <dbReference type="Proteomes" id="UP000032142"/>
    </source>
</evidence>
<keyword evidence="1" id="KW-0813">Transport</keyword>
<organism evidence="1 2">
    <name type="scientific">Gossypium arboreum</name>
    <name type="common">Tree cotton</name>
    <name type="synonym">Gossypium nanking</name>
    <dbReference type="NCBI Taxonomy" id="29729"/>
    <lineage>
        <taxon>Eukaryota</taxon>
        <taxon>Viridiplantae</taxon>
        <taxon>Streptophyta</taxon>
        <taxon>Embryophyta</taxon>
        <taxon>Tracheophyta</taxon>
        <taxon>Spermatophyta</taxon>
        <taxon>Magnoliopsida</taxon>
        <taxon>eudicotyledons</taxon>
        <taxon>Gunneridae</taxon>
        <taxon>Pentapetalae</taxon>
        <taxon>rosids</taxon>
        <taxon>malvids</taxon>
        <taxon>Malvales</taxon>
        <taxon>Malvaceae</taxon>
        <taxon>Malvoideae</taxon>
        <taxon>Gossypium</taxon>
    </lineage>
</organism>
<name>A0A0B0N633_GOSAR</name>
<keyword evidence="2" id="KW-1185">Reference proteome</keyword>
<dbReference type="GO" id="GO:0034220">
    <property type="term" value="P:monoatomic ion transmembrane transport"/>
    <property type="evidence" value="ECO:0007669"/>
    <property type="project" value="UniProtKB-KW"/>
</dbReference>
<dbReference type="AlphaFoldDB" id="A0A0B0N633"/>
<protein>
    <submittedName>
        <fullName evidence="1">ATP-sensitive inward rectifier potassium channel 14</fullName>
    </submittedName>
</protein>
<proteinExistence type="predicted"/>
<reference evidence="2" key="1">
    <citation type="submission" date="2014-09" db="EMBL/GenBank/DDBJ databases">
        <authorList>
            <person name="Mudge J."/>
            <person name="Ramaraj T."/>
            <person name="Lindquist I.E."/>
            <person name="Bharti A.K."/>
            <person name="Sundararajan A."/>
            <person name="Cameron C.T."/>
            <person name="Woodward J.E."/>
            <person name="May G.D."/>
            <person name="Brubaker C."/>
            <person name="Broadhvest J."/>
            <person name="Wilkins T.A."/>
        </authorList>
    </citation>
    <scope>NUCLEOTIDE SEQUENCE</scope>
    <source>
        <strain evidence="2">cv. AKA8401</strain>
    </source>
</reference>
<gene>
    <name evidence="1" type="ORF">F383_34733</name>
</gene>
<sequence>MCRNICLPYCIKKVNPIKKSQPSFYIFNNRAQCRSVNCAGVYLFDNRQRIAFNLNTSKPKVKSKSDCLFTCSGISNKNIFNINNWLVPTLNCINPYPFMPPNHGICWSHLSKREFSLINISKYTNNVFPSAIPRSRNPWFVLDIHSVSGANTPT</sequence>
<dbReference type="Proteomes" id="UP000032142">
    <property type="component" value="Unassembled WGS sequence"/>
</dbReference>
<accession>A0A0B0N633</accession>
<keyword evidence="1" id="KW-0407">Ion channel</keyword>
<comment type="caution">
    <text evidence="1">The sequence shown here is derived from an EMBL/GenBank/DDBJ whole genome shotgun (WGS) entry which is preliminary data.</text>
</comment>